<proteinExistence type="predicted"/>
<evidence type="ECO:0000256" key="1">
    <source>
        <dbReference type="ARBA" id="ARBA00022679"/>
    </source>
</evidence>
<dbReference type="GO" id="GO:0016740">
    <property type="term" value="F:transferase activity"/>
    <property type="evidence" value="ECO:0007669"/>
    <property type="project" value="UniProtKB-KW"/>
</dbReference>
<dbReference type="GO" id="GO:0031470">
    <property type="term" value="C:carboxysome"/>
    <property type="evidence" value="ECO:0007669"/>
    <property type="project" value="UniProtKB-ARBA"/>
</dbReference>
<evidence type="ECO:0000313" key="4">
    <source>
        <dbReference type="Proteomes" id="UP000076925"/>
    </source>
</evidence>
<sequence>MNDLTNHRSDYKNISDFPANVQIGSNTIVMGNLAFKRFHSHRERGLIIGDNCTMDGVHFDIGEKGQVEIGDYCYFTNAVLLCELELRIGSYVVIGWNATLTDTDFHPIAPAERIADAIACSPLGKTLPRPEIVKRPVVIEDGVWIGPNATILKGVHIGAGALVEAGAMVSRDVPPRSRVMGNPAQIIGEV</sequence>
<evidence type="ECO:0000256" key="2">
    <source>
        <dbReference type="ARBA" id="ARBA00022737"/>
    </source>
</evidence>
<dbReference type="PANTHER" id="PTHR23416">
    <property type="entry name" value="SIALIC ACID SYNTHASE-RELATED"/>
    <property type="match status" value="1"/>
</dbReference>
<dbReference type="Pfam" id="PF00132">
    <property type="entry name" value="Hexapep"/>
    <property type="match status" value="1"/>
</dbReference>
<dbReference type="STRING" id="128403.WA1_46760"/>
<dbReference type="AlphaFoldDB" id="A0A139WXH5"/>
<dbReference type="GO" id="GO:0043886">
    <property type="term" value="F:structural constituent of carboxysome shell"/>
    <property type="evidence" value="ECO:0007669"/>
    <property type="project" value="UniProtKB-ARBA"/>
</dbReference>
<dbReference type="InterPro" id="IPR018357">
    <property type="entry name" value="Hexapep_transf_CS"/>
</dbReference>
<dbReference type="InterPro" id="IPR051159">
    <property type="entry name" value="Hexapeptide_acetyltransf"/>
</dbReference>
<comment type="caution">
    <text evidence="3">The sequence shown here is derived from an EMBL/GenBank/DDBJ whole genome shotgun (WGS) entry which is preliminary data.</text>
</comment>
<dbReference type="CDD" id="cd04647">
    <property type="entry name" value="LbH_MAT_like"/>
    <property type="match status" value="1"/>
</dbReference>
<evidence type="ECO:0008006" key="5">
    <source>
        <dbReference type="Google" id="ProtNLM"/>
    </source>
</evidence>
<protein>
    <recommendedName>
        <fullName evidence="5">Acyltransferase</fullName>
    </recommendedName>
</protein>
<organism evidence="3 4">
    <name type="scientific">Scytonema hofmannii PCC 7110</name>
    <dbReference type="NCBI Taxonomy" id="128403"/>
    <lineage>
        <taxon>Bacteria</taxon>
        <taxon>Bacillati</taxon>
        <taxon>Cyanobacteriota</taxon>
        <taxon>Cyanophyceae</taxon>
        <taxon>Nostocales</taxon>
        <taxon>Scytonemataceae</taxon>
        <taxon>Scytonema</taxon>
    </lineage>
</organism>
<dbReference type="Gene3D" id="2.160.10.10">
    <property type="entry name" value="Hexapeptide repeat proteins"/>
    <property type="match status" value="1"/>
</dbReference>
<keyword evidence="1" id="KW-0808">Transferase</keyword>
<evidence type="ECO:0000313" key="3">
    <source>
        <dbReference type="EMBL" id="KYC37138.1"/>
    </source>
</evidence>
<gene>
    <name evidence="3" type="ORF">WA1_46760</name>
</gene>
<dbReference type="InterPro" id="IPR011004">
    <property type="entry name" value="Trimer_LpxA-like_sf"/>
</dbReference>
<dbReference type="SUPFAM" id="SSF51161">
    <property type="entry name" value="Trimeric LpxA-like enzymes"/>
    <property type="match status" value="1"/>
</dbReference>
<dbReference type="Proteomes" id="UP000076925">
    <property type="component" value="Unassembled WGS sequence"/>
</dbReference>
<dbReference type="InterPro" id="IPR001451">
    <property type="entry name" value="Hexapep"/>
</dbReference>
<dbReference type="EMBL" id="ANNX02000047">
    <property type="protein sequence ID" value="KYC37138.1"/>
    <property type="molecule type" value="Genomic_DNA"/>
</dbReference>
<name>A0A139WXH5_9CYAN</name>
<keyword evidence="2" id="KW-0677">Repeat</keyword>
<reference evidence="3 4" key="1">
    <citation type="journal article" date="2013" name="Genome Biol. Evol.">
        <title>Genomes of Stigonematalean cyanobacteria (subsection V) and the evolution of oxygenic photosynthesis from prokaryotes to plastids.</title>
        <authorList>
            <person name="Dagan T."/>
            <person name="Roettger M."/>
            <person name="Stucken K."/>
            <person name="Landan G."/>
            <person name="Koch R."/>
            <person name="Major P."/>
            <person name="Gould S.B."/>
            <person name="Goremykin V.V."/>
            <person name="Rippka R."/>
            <person name="Tandeau de Marsac N."/>
            <person name="Gugger M."/>
            <person name="Lockhart P.J."/>
            <person name="Allen J.F."/>
            <person name="Brune I."/>
            <person name="Maus I."/>
            <person name="Puhler A."/>
            <person name="Martin W.F."/>
        </authorList>
    </citation>
    <scope>NUCLEOTIDE SEQUENCE [LARGE SCALE GENOMIC DNA]</scope>
    <source>
        <strain evidence="3 4">PCC 7110</strain>
    </source>
</reference>
<keyword evidence="4" id="KW-1185">Reference proteome</keyword>
<dbReference type="PROSITE" id="PS00101">
    <property type="entry name" value="HEXAPEP_TRANSFERASES"/>
    <property type="match status" value="1"/>
</dbReference>
<accession>A0A139WXH5</accession>